<sequence>MDCYGLFWSTIGYLDIGLVLGLMLDIMICGDYLGLLLWNLDCDLSVSTRLCRTRRLQIPEASEYLENWCTTYYNTPEADHSLDGDAGDDIVDVLLEDS</sequence>
<accession>A0AAX6HBI9</accession>
<name>A0AAX6HBI9_IRIPA</name>
<organism evidence="2 3">
    <name type="scientific">Iris pallida</name>
    <name type="common">Sweet iris</name>
    <dbReference type="NCBI Taxonomy" id="29817"/>
    <lineage>
        <taxon>Eukaryota</taxon>
        <taxon>Viridiplantae</taxon>
        <taxon>Streptophyta</taxon>
        <taxon>Embryophyta</taxon>
        <taxon>Tracheophyta</taxon>
        <taxon>Spermatophyta</taxon>
        <taxon>Magnoliopsida</taxon>
        <taxon>Liliopsida</taxon>
        <taxon>Asparagales</taxon>
        <taxon>Iridaceae</taxon>
        <taxon>Iridoideae</taxon>
        <taxon>Irideae</taxon>
        <taxon>Iris</taxon>
    </lineage>
</organism>
<dbReference type="Proteomes" id="UP001140949">
    <property type="component" value="Unassembled WGS sequence"/>
</dbReference>
<reference evidence="2" key="2">
    <citation type="submission" date="2023-04" db="EMBL/GenBank/DDBJ databases">
        <authorList>
            <person name="Bruccoleri R.E."/>
            <person name="Oakeley E.J."/>
            <person name="Faust A.-M."/>
            <person name="Dessus-Babus S."/>
            <person name="Altorfer M."/>
            <person name="Burckhardt D."/>
            <person name="Oertli M."/>
            <person name="Naumann U."/>
            <person name="Petersen F."/>
            <person name="Wong J."/>
        </authorList>
    </citation>
    <scope>NUCLEOTIDE SEQUENCE</scope>
    <source>
        <strain evidence="2">GSM-AAB239-AS_SAM_17_03QT</strain>
        <tissue evidence="2">Leaf</tissue>
    </source>
</reference>
<keyword evidence="1" id="KW-1133">Transmembrane helix</keyword>
<keyword evidence="3" id="KW-1185">Reference proteome</keyword>
<dbReference type="EMBL" id="JANAVB010011000">
    <property type="protein sequence ID" value="KAJ6837977.1"/>
    <property type="molecule type" value="Genomic_DNA"/>
</dbReference>
<keyword evidence="1" id="KW-0472">Membrane</keyword>
<evidence type="ECO:0000313" key="2">
    <source>
        <dbReference type="EMBL" id="KAJ6837977.1"/>
    </source>
</evidence>
<feature type="transmembrane region" description="Helical" evidence="1">
    <location>
        <begin position="6"/>
        <end position="28"/>
    </location>
</feature>
<evidence type="ECO:0000256" key="1">
    <source>
        <dbReference type="SAM" id="Phobius"/>
    </source>
</evidence>
<protein>
    <submittedName>
        <fullName evidence="2">Extensin</fullName>
    </submittedName>
</protein>
<dbReference type="AlphaFoldDB" id="A0AAX6HBI9"/>
<evidence type="ECO:0000313" key="3">
    <source>
        <dbReference type="Proteomes" id="UP001140949"/>
    </source>
</evidence>
<keyword evidence="1" id="KW-0812">Transmembrane</keyword>
<comment type="caution">
    <text evidence="2">The sequence shown here is derived from an EMBL/GenBank/DDBJ whole genome shotgun (WGS) entry which is preliminary data.</text>
</comment>
<reference evidence="2" key="1">
    <citation type="journal article" date="2023" name="GigaByte">
        <title>Genome assembly of the bearded iris, Iris pallida Lam.</title>
        <authorList>
            <person name="Bruccoleri R.E."/>
            <person name="Oakeley E.J."/>
            <person name="Faust A.M.E."/>
            <person name="Altorfer M."/>
            <person name="Dessus-Babus S."/>
            <person name="Burckhardt D."/>
            <person name="Oertli M."/>
            <person name="Naumann U."/>
            <person name="Petersen F."/>
            <person name="Wong J."/>
        </authorList>
    </citation>
    <scope>NUCLEOTIDE SEQUENCE</scope>
    <source>
        <strain evidence="2">GSM-AAB239-AS_SAM_17_03QT</strain>
    </source>
</reference>
<proteinExistence type="predicted"/>
<gene>
    <name evidence="2" type="ORF">M6B38_321870</name>
</gene>